<organism evidence="2 3">
    <name type="scientific">Pseudozyma flocculosa</name>
    <dbReference type="NCBI Taxonomy" id="84751"/>
    <lineage>
        <taxon>Eukaryota</taxon>
        <taxon>Fungi</taxon>
        <taxon>Dikarya</taxon>
        <taxon>Basidiomycota</taxon>
        <taxon>Ustilaginomycotina</taxon>
        <taxon>Ustilaginomycetes</taxon>
        <taxon>Ustilaginales</taxon>
        <taxon>Ustilaginaceae</taxon>
        <taxon>Pseudozyma</taxon>
    </lineage>
</organism>
<feature type="region of interest" description="Disordered" evidence="1">
    <location>
        <begin position="163"/>
        <end position="287"/>
    </location>
</feature>
<dbReference type="Proteomes" id="UP000323386">
    <property type="component" value="Unassembled WGS sequence"/>
</dbReference>
<evidence type="ECO:0000313" key="2">
    <source>
        <dbReference type="EMBL" id="SPO40163.1"/>
    </source>
</evidence>
<dbReference type="EMBL" id="OOIP01000018">
    <property type="protein sequence ID" value="SPO40163.1"/>
    <property type="molecule type" value="Genomic_DNA"/>
</dbReference>
<proteinExistence type="predicted"/>
<reference evidence="2 3" key="1">
    <citation type="submission" date="2018-03" db="EMBL/GenBank/DDBJ databases">
        <authorList>
            <person name="Guldener U."/>
        </authorList>
    </citation>
    <scope>NUCLEOTIDE SEQUENCE [LARGE SCALE GENOMIC DNA]</scope>
    <source>
        <strain evidence="2 3">DAOM196992</strain>
    </source>
</reference>
<evidence type="ECO:0000256" key="1">
    <source>
        <dbReference type="SAM" id="MobiDB-lite"/>
    </source>
</evidence>
<feature type="compositionally biased region" description="Polar residues" evidence="1">
    <location>
        <begin position="232"/>
        <end position="250"/>
    </location>
</feature>
<sequence>MARPGVAWPRCFSRLLSALAGFRRRGTSRQTTCAKVGSGCSGPQRRPDRSLPVTMWPVSHAFPSAPGGVHPTCRSGSGSAERPDTITLPSLRLRYRAAGCSRLVTITFTSFRPKLTTTTCTRARLATPKHEERGLLTPDGSLRPGEAMAKSCPRYGGARLCSRTLRSHRGQAQKPGKRGRRELIDQNRPPRLGERKTARDSAMSRSLAATFAAAASHAKPTNARPPSGDGISHQSSAQSLVSRLARTSSMGFRRRRRLTANRAESHAQLLATPSLSEHRHGHRSHPRIVAELRGQLAAAT</sequence>
<feature type="compositionally biased region" description="Basic residues" evidence="1">
    <location>
        <begin position="165"/>
        <end position="180"/>
    </location>
</feature>
<gene>
    <name evidence="2" type="ORF">PSFLO_05645</name>
</gene>
<accession>A0A5C3F6Q2</accession>
<feature type="region of interest" description="Disordered" evidence="1">
    <location>
        <begin position="129"/>
        <end position="149"/>
    </location>
</feature>
<feature type="compositionally biased region" description="Low complexity" evidence="1">
    <location>
        <begin position="203"/>
        <end position="218"/>
    </location>
</feature>
<dbReference type="AlphaFoldDB" id="A0A5C3F6Q2"/>
<protein>
    <submittedName>
        <fullName evidence="2">Uncharacterized protein</fullName>
    </submittedName>
</protein>
<keyword evidence="3" id="KW-1185">Reference proteome</keyword>
<name>A0A5C3F6Q2_9BASI</name>
<evidence type="ECO:0000313" key="3">
    <source>
        <dbReference type="Proteomes" id="UP000323386"/>
    </source>
</evidence>